<dbReference type="PANTHER" id="PTHR11567">
    <property type="entry name" value="ACID PHOSPHATASE-RELATED"/>
    <property type="match status" value="1"/>
</dbReference>
<dbReference type="InterPro" id="IPR033379">
    <property type="entry name" value="Acid_Pase_AS"/>
</dbReference>
<gene>
    <name evidence="4" type="ordered locus">Zmob_0756</name>
</gene>
<evidence type="ECO:0000313" key="4">
    <source>
        <dbReference type="EMBL" id="AEH62597.1"/>
    </source>
</evidence>
<dbReference type="InterPro" id="IPR050645">
    <property type="entry name" value="Histidine_acid_phosphatase"/>
</dbReference>
<dbReference type="Pfam" id="PF00328">
    <property type="entry name" value="His_Phos_2"/>
    <property type="match status" value="1"/>
</dbReference>
<dbReference type="InterPro" id="IPR029033">
    <property type="entry name" value="His_PPase_superfam"/>
</dbReference>
<dbReference type="EMBL" id="CP002850">
    <property type="protein sequence ID" value="AEH62597.1"/>
    <property type="molecule type" value="Genomic_DNA"/>
</dbReference>
<dbReference type="KEGG" id="zmm:Zmob_0756"/>
<dbReference type="Proteomes" id="UP000001494">
    <property type="component" value="Chromosome"/>
</dbReference>
<accession>A0A0H3G1A3</accession>
<dbReference type="CDD" id="cd07061">
    <property type="entry name" value="HP_HAP_like"/>
    <property type="match status" value="1"/>
</dbReference>
<dbReference type="GO" id="GO:0050308">
    <property type="term" value="F:sugar-phosphatase activity"/>
    <property type="evidence" value="ECO:0007669"/>
    <property type="project" value="TreeGrafter"/>
</dbReference>
<keyword evidence="2 4" id="KW-0378">Hydrolase</keyword>
<dbReference type="SUPFAM" id="SSF53254">
    <property type="entry name" value="Phosphoglycerate mutase-like"/>
    <property type="match status" value="1"/>
</dbReference>
<dbReference type="InterPro" id="IPR000560">
    <property type="entry name" value="His_Pase_clade-2"/>
</dbReference>
<evidence type="ECO:0000256" key="3">
    <source>
        <dbReference type="SAM" id="SignalP"/>
    </source>
</evidence>
<proteinExistence type="inferred from homology"/>
<feature type="chain" id="PRO_5002609583" evidence="3">
    <location>
        <begin position="22"/>
        <end position="433"/>
    </location>
</feature>
<name>A0A0H3G1A3_ZYMMA</name>
<evidence type="ECO:0000256" key="1">
    <source>
        <dbReference type="ARBA" id="ARBA00005375"/>
    </source>
</evidence>
<organism evidence="4 5">
    <name type="scientific">Zymomonas mobilis subsp. mobilis (strain ATCC 10988 / DSM 424 / LMG 404 / NCIMB 8938 / NRRL B-806 / ZM1)</name>
    <dbReference type="NCBI Taxonomy" id="555217"/>
    <lineage>
        <taxon>Bacteria</taxon>
        <taxon>Pseudomonadati</taxon>
        <taxon>Pseudomonadota</taxon>
        <taxon>Alphaproteobacteria</taxon>
        <taxon>Sphingomonadales</taxon>
        <taxon>Zymomonadaceae</taxon>
        <taxon>Zymomonas</taxon>
    </lineage>
</organism>
<dbReference type="PANTHER" id="PTHR11567:SF110">
    <property type="entry name" value="2-PHOSPHOXYLOSE PHOSPHATASE 1"/>
    <property type="match status" value="1"/>
</dbReference>
<dbReference type="GO" id="GO:0030288">
    <property type="term" value="C:outer membrane-bounded periplasmic space"/>
    <property type="evidence" value="ECO:0007669"/>
    <property type="project" value="TreeGrafter"/>
</dbReference>
<protein>
    <submittedName>
        <fullName evidence="4">Acid phosphatase</fullName>
        <ecNumber evidence="4">3.1.3.2</ecNumber>
    </submittedName>
</protein>
<dbReference type="OrthoDB" id="395886at2"/>
<dbReference type="Gene3D" id="3.40.50.1240">
    <property type="entry name" value="Phosphoglycerate mutase-like"/>
    <property type="match status" value="2"/>
</dbReference>
<sequence length="433" mass="47738" precursor="true">MKYWAILGSLLCVSLGSNALAAKHEPRYMLEKVVELSRHGVRPPTEKEAEEIASGTNRNWPEWVTPLGELTGHGYAASLLKARYEGEYYRKTGLLKSGCGLSKDVYIWSSPVERSKATALAYVDGMFPACNIPIHYSDMDSDYLFHFNKLVPPNSAPDQAKAEIEQILGSNLATARQRMQPEIARLRAAVCIAGKSCPIFDTPWQIKTKDKGGISVTGLESLASIGQVLLLEYSENKPLSEVAFGKAPDAATIGALLSLQTLRYDVGNDRLSAARQGGSVLLNQIRMALELGTGSASSTGRQAIAGPPDVAYLLYVAHDTNIAFIRRLLSFTWQVGEYPRGNIPPSSSLVFERWQDRVTKKRFIRLYFQTQTLDQTRSLTPLDQRHPLLTAEFKKPDCQKTKVGTLCPFDGMIAQMNQAIDYSTVAIAAHPVK</sequence>
<feature type="signal peptide" evidence="3">
    <location>
        <begin position="1"/>
        <end position="21"/>
    </location>
</feature>
<dbReference type="EC" id="3.1.3.2" evidence="4"/>
<dbReference type="RefSeq" id="WP_014500694.1">
    <property type="nucleotide sequence ID" value="NC_017262.1"/>
</dbReference>
<keyword evidence="3" id="KW-0732">Signal</keyword>
<evidence type="ECO:0000256" key="2">
    <source>
        <dbReference type="ARBA" id="ARBA00022801"/>
    </source>
</evidence>
<comment type="similarity">
    <text evidence="1">Belongs to the histidine acid phosphatase family.</text>
</comment>
<dbReference type="PROSITE" id="PS00616">
    <property type="entry name" value="HIS_ACID_PHOSPHAT_1"/>
    <property type="match status" value="1"/>
</dbReference>
<dbReference type="GO" id="GO:0003993">
    <property type="term" value="F:acid phosphatase activity"/>
    <property type="evidence" value="ECO:0007669"/>
    <property type="project" value="UniProtKB-EC"/>
</dbReference>
<reference evidence="4 5" key="1">
    <citation type="journal article" date="2011" name="J. Bacteriol.">
        <title>Genome sequence of the ethanol-producing Zymomonas mobilis subsp. mobilis lectotype strain ATCC 10988.</title>
        <authorList>
            <person name="Pappas K.M."/>
            <person name="Kouvelis V.N."/>
            <person name="Saunders E."/>
            <person name="Brettin T.S."/>
            <person name="Bruce D."/>
            <person name="Detter C."/>
            <person name="Balakireva M."/>
            <person name="Han C.S."/>
            <person name="Savvakis G."/>
            <person name="Kyrpides N.C."/>
            <person name="Typas M.A."/>
        </authorList>
    </citation>
    <scope>NUCLEOTIDE SEQUENCE [LARGE SCALE GENOMIC DNA]</scope>
    <source>
        <strain evidence="5">ATCC 10988 / DSM 424 / CCUG 17860 / LMG 404 / NCIMB 8938 / NRRL B-806 / ZM1</strain>
    </source>
</reference>
<dbReference type="AlphaFoldDB" id="A0A0H3G1A3"/>
<dbReference type="HOGENOM" id="CLU_030561_3_0_5"/>
<dbReference type="eggNOG" id="ENOG502Z7K9">
    <property type="taxonomic scope" value="Bacteria"/>
</dbReference>
<evidence type="ECO:0000313" key="5">
    <source>
        <dbReference type="Proteomes" id="UP000001494"/>
    </source>
</evidence>